<dbReference type="Pfam" id="PF00135">
    <property type="entry name" value="COesterase"/>
    <property type="match status" value="1"/>
</dbReference>
<reference evidence="12 13" key="1">
    <citation type="journal article" date="2023" name="Arcadia Sci">
        <title>De novo assembly of a long-read Amblyomma americanum tick genome.</title>
        <authorList>
            <person name="Chou S."/>
            <person name="Poskanzer K.E."/>
            <person name="Rollins M."/>
            <person name="Thuy-Boun P.S."/>
        </authorList>
    </citation>
    <scope>NUCLEOTIDE SEQUENCE [LARGE SCALE GENOMIC DNA]</scope>
    <source>
        <strain evidence="12">F_SG_1</strain>
        <tissue evidence="12">Salivary glands</tissue>
    </source>
</reference>
<comment type="catalytic activity">
    <reaction evidence="8">
        <text>acetylcholine + H2O = choline + acetate + H(+)</text>
        <dbReference type="Rhea" id="RHEA:17561"/>
        <dbReference type="ChEBI" id="CHEBI:15354"/>
        <dbReference type="ChEBI" id="CHEBI:15355"/>
        <dbReference type="ChEBI" id="CHEBI:15377"/>
        <dbReference type="ChEBI" id="CHEBI:15378"/>
        <dbReference type="ChEBI" id="CHEBI:30089"/>
        <dbReference type="EC" id="3.1.1.7"/>
    </reaction>
</comment>
<evidence type="ECO:0000313" key="12">
    <source>
        <dbReference type="EMBL" id="KAK8758418.1"/>
    </source>
</evidence>
<dbReference type="InterPro" id="IPR000997">
    <property type="entry name" value="Cholinesterase"/>
</dbReference>
<evidence type="ECO:0000256" key="5">
    <source>
        <dbReference type="ARBA" id="ARBA00022867"/>
    </source>
</evidence>
<evidence type="ECO:0000256" key="2">
    <source>
        <dbReference type="ARBA" id="ARBA00010515"/>
    </source>
</evidence>
<evidence type="ECO:0000256" key="9">
    <source>
        <dbReference type="PIRSR" id="PIRSR600997-1"/>
    </source>
</evidence>
<dbReference type="PROSITE" id="PS01173">
    <property type="entry name" value="LIPASE_GDXG_HIS"/>
    <property type="match status" value="1"/>
</dbReference>
<keyword evidence="5" id="KW-0531">Neurotransmitter degradation</keyword>
<proteinExistence type="inferred from homology"/>
<dbReference type="GO" id="GO:0006581">
    <property type="term" value="P:acetylcholine catabolic process"/>
    <property type="evidence" value="ECO:0007669"/>
    <property type="project" value="TreeGrafter"/>
</dbReference>
<feature type="chain" id="PRO_5042668522" description="Carboxylic ester hydrolase" evidence="10">
    <location>
        <begin position="32"/>
        <end position="598"/>
    </location>
</feature>
<dbReference type="InterPro" id="IPR029058">
    <property type="entry name" value="AB_hydrolase_fold"/>
</dbReference>
<dbReference type="PRINTS" id="PR00878">
    <property type="entry name" value="CHOLNESTRASE"/>
</dbReference>
<keyword evidence="4 10" id="KW-0378">Hydrolase</keyword>
<keyword evidence="10" id="KW-0732">Signal</keyword>
<dbReference type="InterPro" id="IPR050654">
    <property type="entry name" value="AChE-related_enzymes"/>
</dbReference>
<feature type="active site" description="Charge relay system" evidence="9">
    <location>
        <position position="351"/>
    </location>
</feature>
<evidence type="ECO:0000256" key="4">
    <source>
        <dbReference type="ARBA" id="ARBA00022801"/>
    </source>
</evidence>
<keyword evidence="13" id="KW-1185">Reference proteome</keyword>
<dbReference type="FunFam" id="3.40.50.1820:FF:000029">
    <property type="entry name" value="Acetylcholinesterase"/>
    <property type="match status" value="1"/>
</dbReference>
<dbReference type="GO" id="GO:0005615">
    <property type="term" value="C:extracellular space"/>
    <property type="evidence" value="ECO:0007669"/>
    <property type="project" value="TreeGrafter"/>
</dbReference>
<dbReference type="GO" id="GO:0003990">
    <property type="term" value="F:acetylcholinesterase activity"/>
    <property type="evidence" value="ECO:0007669"/>
    <property type="project" value="UniProtKB-EC"/>
</dbReference>
<dbReference type="Gene3D" id="3.40.50.1820">
    <property type="entry name" value="alpha/beta hydrolase"/>
    <property type="match status" value="1"/>
</dbReference>
<comment type="similarity">
    <text evidence="1 10">Belongs to the type-B carboxylesterase/lipase family.</text>
</comment>
<dbReference type="InterPro" id="IPR002168">
    <property type="entry name" value="Lipase_GDXG_HIS_AS"/>
</dbReference>
<evidence type="ECO:0000256" key="10">
    <source>
        <dbReference type="RuleBase" id="RU361235"/>
    </source>
</evidence>
<gene>
    <name evidence="12" type="ORF">V5799_003951</name>
</gene>
<dbReference type="Proteomes" id="UP001321473">
    <property type="component" value="Unassembled WGS sequence"/>
</dbReference>
<feature type="signal peptide" evidence="10">
    <location>
        <begin position="1"/>
        <end position="31"/>
    </location>
</feature>
<dbReference type="InterPro" id="IPR002018">
    <property type="entry name" value="CarbesteraseB"/>
</dbReference>
<evidence type="ECO:0000256" key="3">
    <source>
        <dbReference type="ARBA" id="ARBA00022487"/>
    </source>
</evidence>
<keyword evidence="3" id="KW-0719">Serine esterase</keyword>
<organism evidence="12 13">
    <name type="scientific">Amblyomma americanum</name>
    <name type="common">Lone star tick</name>
    <dbReference type="NCBI Taxonomy" id="6943"/>
    <lineage>
        <taxon>Eukaryota</taxon>
        <taxon>Metazoa</taxon>
        <taxon>Ecdysozoa</taxon>
        <taxon>Arthropoda</taxon>
        <taxon>Chelicerata</taxon>
        <taxon>Arachnida</taxon>
        <taxon>Acari</taxon>
        <taxon>Parasitiformes</taxon>
        <taxon>Ixodida</taxon>
        <taxon>Ixodoidea</taxon>
        <taxon>Ixodidae</taxon>
        <taxon>Amblyomminae</taxon>
        <taxon>Amblyomma</taxon>
    </lineage>
</organism>
<feature type="active site" description="Acyl-ester intermediate" evidence="9">
    <location>
        <position position="220"/>
    </location>
</feature>
<feature type="domain" description="Carboxylesterase type B" evidence="11">
    <location>
        <begin position="32"/>
        <end position="549"/>
    </location>
</feature>
<evidence type="ECO:0000259" key="11">
    <source>
        <dbReference type="Pfam" id="PF00135"/>
    </source>
</evidence>
<comment type="similarity">
    <text evidence="2">Belongs to the 'GDXG' lipolytic enzyme family.</text>
</comment>
<evidence type="ECO:0000313" key="13">
    <source>
        <dbReference type="Proteomes" id="UP001321473"/>
    </source>
</evidence>
<evidence type="ECO:0000256" key="6">
    <source>
        <dbReference type="ARBA" id="ARBA00023157"/>
    </source>
</evidence>
<dbReference type="GO" id="GO:0005886">
    <property type="term" value="C:plasma membrane"/>
    <property type="evidence" value="ECO:0007669"/>
    <property type="project" value="TreeGrafter"/>
</dbReference>
<keyword evidence="6" id="KW-1015">Disulfide bond</keyword>
<accession>A0AAQ4D7H8</accession>
<feature type="active site" description="Charge relay system" evidence="9">
    <location>
        <position position="468"/>
    </location>
</feature>
<dbReference type="PROSITE" id="PS00122">
    <property type="entry name" value="CARBOXYLESTERASE_B_1"/>
    <property type="match status" value="1"/>
</dbReference>
<name>A0AAQ4D7H8_AMBAM</name>
<dbReference type="PANTHER" id="PTHR43918">
    <property type="entry name" value="ACETYLCHOLINESTERASE"/>
    <property type="match status" value="1"/>
</dbReference>
<dbReference type="EMBL" id="JARKHS020034149">
    <property type="protein sequence ID" value="KAK8758418.1"/>
    <property type="molecule type" value="Genomic_DNA"/>
</dbReference>
<protein>
    <recommendedName>
        <fullName evidence="10">Carboxylic ester hydrolase</fullName>
        <ecNumber evidence="10">3.1.1.-</ecNumber>
    </recommendedName>
</protein>
<comment type="caution">
    <text evidence="12">The sequence shown here is derived from an EMBL/GenBank/DDBJ whole genome shotgun (WGS) entry which is preliminary data.</text>
</comment>
<dbReference type="SUPFAM" id="SSF53474">
    <property type="entry name" value="alpha/beta-Hydrolases"/>
    <property type="match status" value="1"/>
</dbReference>
<dbReference type="CDD" id="cd00312">
    <property type="entry name" value="Esterase_lipase"/>
    <property type="match status" value="1"/>
</dbReference>
<dbReference type="InterPro" id="IPR019826">
    <property type="entry name" value="Carboxylesterase_B_AS"/>
</dbReference>
<dbReference type="EC" id="3.1.1.-" evidence="10"/>
<keyword evidence="7" id="KW-0325">Glycoprotein</keyword>
<dbReference type="GO" id="GO:0019695">
    <property type="term" value="P:choline metabolic process"/>
    <property type="evidence" value="ECO:0007669"/>
    <property type="project" value="TreeGrafter"/>
</dbReference>
<evidence type="ECO:0000256" key="1">
    <source>
        <dbReference type="ARBA" id="ARBA00005964"/>
    </source>
</evidence>
<dbReference type="PANTHER" id="PTHR43918:SF4">
    <property type="entry name" value="CARBOXYLIC ESTER HYDROLASE"/>
    <property type="match status" value="1"/>
</dbReference>
<dbReference type="AlphaFoldDB" id="A0AAQ4D7H8"/>
<evidence type="ECO:0000256" key="8">
    <source>
        <dbReference type="ARBA" id="ARBA00048484"/>
    </source>
</evidence>
<evidence type="ECO:0000256" key="7">
    <source>
        <dbReference type="ARBA" id="ARBA00023180"/>
    </source>
</evidence>
<sequence length="598" mass="67493">MRPLPGRTRAAMNILPTISLVVTTLISTASPHVVETIYGPVRGVPIYVREKTVFGFLGIPYAQPPTGELRFRKPVPAVPWKDVLNATSVPFSCLQPENVFLSAGFEDESRHSEDCLNLNVWTPQTDSPTRPVMVWLHGGAFIMGSASHSYNNGSVMAALGDVVVVAMNYRLGAFGFFTADTQDAPGNMAFHDQLLALRWVHDNIRNFGGDPEQVTLFGVSAGAISANLHLLSPLSRGLFKRAILQSGSLYSATYMSTTEEAIRISNEFARTLGCSRSIDEDLLSHPEVVVRCMRSKSADEILRKHIAFSRGKIISMRPVHGEEFMPKSHLQQIERGQFQDGEILIGTNADEGSLFLFLGFPHLYPLKSAQKVSREDTEKVARILLHAFQAPVPEDVFDVYLDAEEDGAISEHDRLRRRLIDMVGDLLFVCPSVHFADTYVRHGNRVFYYSFEHRTEASIWGRWMGVPHSDEVQYVFGMPVRLPKHYTDEEARFSESIMGMWVTFAKTGNPSTQDVRWDEFQRSNGTYLSLRPQRYAAGTHLRQDQCQYWKQHLKYPLFDTGARALENYPGKVQWFVDNVVSTISKFWTKVKSYSKNLL</sequence>